<name>C4FHK3_9AQUI</name>
<evidence type="ECO:0000313" key="2">
    <source>
        <dbReference type="EMBL" id="EEP61437.1"/>
    </source>
</evidence>
<feature type="transmembrane region" description="Helical" evidence="1">
    <location>
        <begin position="35"/>
        <end position="52"/>
    </location>
</feature>
<reference evidence="2 3" key="1">
    <citation type="submission" date="2009-04" db="EMBL/GenBank/DDBJ databases">
        <authorList>
            <person name="Reysenbach A.-L."/>
            <person name="Heidelberg J.F."/>
            <person name="Nelson W.C."/>
        </authorList>
    </citation>
    <scope>NUCLEOTIDE SEQUENCE [LARGE SCALE GENOMIC DNA]</scope>
    <source>
        <strain evidence="2 3">SS-5</strain>
    </source>
</reference>
<comment type="caution">
    <text evidence="2">The sequence shown here is derived from an EMBL/GenBank/DDBJ whole genome shotgun (WGS) entry which is preliminary data.</text>
</comment>
<proteinExistence type="predicted"/>
<sequence length="110" mass="12719">MPKLLILLIIIAAWIISFLYPFFRNFLDEQELDLTYIGLLGLLIFIPFLIKIQSLPKNCPIKIYTIGILVFTPFVAMKFDIINLAVIFIYLNFISYIICIKGRRNSEAGD</sequence>
<keyword evidence="1" id="KW-0472">Membrane</keyword>
<gene>
    <name evidence="2" type="ORF">SULYE_0031</name>
</gene>
<organism evidence="2 3">
    <name type="scientific">Sulfurihydrogenibium yellowstonense SS-5</name>
    <dbReference type="NCBI Taxonomy" id="432331"/>
    <lineage>
        <taxon>Bacteria</taxon>
        <taxon>Pseudomonadati</taxon>
        <taxon>Aquificota</taxon>
        <taxon>Aquificia</taxon>
        <taxon>Aquificales</taxon>
        <taxon>Hydrogenothermaceae</taxon>
        <taxon>Sulfurihydrogenibium</taxon>
    </lineage>
</organism>
<feature type="transmembrane region" description="Helical" evidence="1">
    <location>
        <begin position="5"/>
        <end position="23"/>
    </location>
</feature>
<evidence type="ECO:0000313" key="3">
    <source>
        <dbReference type="Proteomes" id="UP000005540"/>
    </source>
</evidence>
<dbReference type="EMBL" id="ABZS01000002">
    <property type="protein sequence ID" value="EEP61437.1"/>
    <property type="molecule type" value="Genomic_DNA"/>
</dbReference>
<keyword evidence="1" id="KW-1133">Transmembrane helix</keyword>
<feature type="transmembrane region" description="Helical" evidence="1">
    <location>
        <begin position="59"/>
        <end position="76"/>
    </location>
</feature>
<keyword evidence="1" id="KW-0812">Transmembrane</keyword>
<dbReference type="Proteomes" id="UP000005540">
    <property type="component" value="Unassembled WGS sequence"/>
</dbReference>
<evidence type="ECO:0000256" key="1">
    <source>
        <dbReference type="SAM" id="Phobius"/>
    </source>
</evidence>
<feature type="transmembrane region" description="Helical" evidence="1">
    <location>
        <begin position="82"/>
        <end position="100"/>
    </location>
</feature>
<dbReference type="RefSeq" id="WP_007545385.1">
    <property type="nucleotide sequence ID" value="NZ_ABZS01000002.1"/>
</dbReference>
<accession>C4FHK3</accession>
<dbReference type="AlphaFoldDB" id="C4FHK3"/>
<keyword evidence="3" id="KW-1185">Reference proteome</keyword>
<protein>
    <submittedName>
        <fullName evidence="2">Uncharacterized protein</fullName>
    </submittedName>
</protein>